<dbReference type="Proteomes" id="UP001597340">
    <property type="component" value="Unassembled WGS sequence"/>
</dbReference>
<keyword evidence="2" id="KW-1185">Reference proteome</keyword>
<dbReference type="EMBL" id="JBHTNZ010000025">
    <property type="protein sequence ID" value="MFD1462993.1"/>
    <property type="molecule type" value="Genomic_DNA"/>
</dbReference>
<evidence type="ECO:0000313" key="1">
    <source>
        <dbReference type="EMBL" id="MFD1462993.1"/>
    </source>
</evidence>
<comment type="caution">
    <text evidence="1">The sequence shown here is derived from an EMBL/GenBank/DDBJ whole genome shotgun (WGS) entry which is preliminary data.</text>
</comment>
<sequence length="41" mass="4759">MSFIIRENAIRLGFVEKEWANTGTKPEDPKVSIVGNYMRME</sequence>
<gene>
    <name evidence="1" type="ORF">ACFQ5D_16705</name>
</gene>
<proteinExistence type="predicted"/>
<evidence type="ECO:0000313" key="2">
    <source>
        <dbReference type="Proteomes" id="UP001597340"/>
    </source>
</evidence>
<reference evidence="2" key="1">
    <citation type="journal article" date="2019" name="Int. J. Syst. Evol. Microbiol.">
        <title>The Global Catalogue of Microorganisms (GCM) 10K type strain sequencing project: providing services to taxonomists for standard genome sequencing and annotation.</title>
        <authorList>
            <consortium name="The Broad Institute Genomics Platform"/>
            <consortium name="The Broad Institute Genome Sequencing Center for Infectious Disease"/>
            <person name="Wu L."/>
            <person name="Ma J."/>
        </authorList>
    </citation>
    <scope>NUCLEOTIDE SEQUENCE [LARGE SCALE GENOMIC DNA]</scope>
    <source>
        <strain evidence="2">CCM 9147</strain>
    </source>
</reference>
<protein>
    <submittedName>
        <fullName evidence="1">Uncharacterized protein</fullName>
    </submittedName>
</protein>
<dbReference type="RefSeq" id="WP_267497749.1">
    <property type="nucleotide sequence ID" value="NZ_JAFFQR010000105.1"/>
</dbReference>
<organism evidence="1 2">
    <name type="scientific">Paenibacillus farraposensis</name>
    <dbReference type="NCBI Taxonomy" id="2807095"/>
    <lineage>
        <taxon>Bacteria</taxon>
        <taxon>Bacillati</taxon>
        <taxon>Bacillota</taxon>
        <taxon>Bacilli</taxon>
        <taxon>Bacillales</taxon>
        <taxon>Paenibacillaceae</taxon>
        <taxon>Paenibacillus</taxon>
    </lineage>
</organism>
<accession>A0ABW4DGV4</accession>
<name>A0ABW4DGV4_9BACL</name>